<evidence type="ECO:0000313" key="19">
    <source>
        <dbReference type="Proteomes" id="UP000079169"/>
    </source>
</evidence>
<keyword evidence="15" id="KW-0844">Vision</keyword>
<dbReference type="GO" id="GO:0009881">
    <property type="term" value="F:photoreceptor activity"/>
    <property type="evidence" value="ECO:0007669"/>
    <property type="project" value="UniProtKB-KW"/>
</dbReference>
<evidence type="ECO:0000256" key="7">
    <source>
        <dbReference type="ARBA" id="ARBA00022989"/>
    </source>
</evidence>
<comment type="similarity">
    <text evidence="2 16">Belongs to the G-protein coupled receptor 1 family.</text>
</comment>
<keyword evidence="5 16" id="KW-0812">Transmembrane</keyword>
<dbReference type="InterPro" id="IPR017452">
    <property type="entry name" value="GPCR_Rhodpsn_7TM"/>
</dbReference>
<keyword evidence="9 16" id="KW-0297">G-protein coupled receptor</keyword>
<dbReference type="GO" id="GO:0004930">
    <property type="term" value="F:G protein-coupled receptor activity"/>
    <property type="evidence" value="ECO:0007669"/>
    <property type="project" value="UniProtKB-KW"/>
</dbReference>
<organism evidence="19 20">
    <name type="scientific">Diaphorina citri</name>
    <name type="common">Asian citrus psyllid</name>
    <dbReference type="NCBI Taxonomy" id="121845"/>
    <lineage>
        <taxon>Eukaryota</taxon>
        <taxon>Metazoa</taxon>
        <taxon>Ecdysozoa</taxon>
        <taxon>Arthropoda</taxon>
        <taxon>Hexapoda</taxon>
        <taxon>Insecta</taxon>
        <taxon>Pterygota</taxon>
        <taxon>Neoptera</taxon>
        <taxon>Paraneoptera</taxon>
        <taxon>Hemiptera</taxon>
        <taxon>Sternorrhyncha</taxon>
        <taxon>Psylloidea</taxon>
        <taxon>Psyllidae</taxon>
        <taxon>Diaphorininae</taxon>
        <taxon>Diaphorina</taxon>
    </lineage>
</organism>
<evidence type="ECO:0000256" key="16">
    <source>
        <dbReference type="RuleBase" id="RU000688"/>
    </source>
</evidence>
<dbReference type="PRINTS" id="PR00237">
    <property type="entry name" value="GPCRRHODOPSN"/>
</dbReference>
<dbReference type="Proteomes" id="UP000079169">
    <property type="component" value="Unplaced"/>
</dbReference>
<keyword evidence="19" id="KW-1185">Reference proteome</keyword>
<keyword evidence="4" id="KW-0716">Sensory transduction</keyword>
<keyword evidence="10 17" id="KW-0472">Membrane</keyword>
<evidence type="ECO:0000256" key="9">
    <source>
        <dbReference type="ARBA" id="ARBA00023040"/>
    </source>
</evidence>
<feature type="domain" description="G-protein coupled receptors family 1 profile" evidence="18">
    <location>
        <begin position="36"/>
        <end position="264"/>
    </location>
</feature>
<evidence type="ECO:0000259" key="18">
    <source>
        <dbReference type="PROSITE" id="PS50262"/>
    </source>
</evidence>
<keyword evidence="3" id="KW-0600">Photoreceptor protein</keyword>
<evidence type="ECO:0000256" key="12">
    <source>
        <dbReference type="ARBA" id="ARBA00023170"/>
    </source>
</evidence>
<protein>
    <submittedName>
        <fullName evidence="20">Rhodopsin-like</fullName>
    </submittedName>
</protein>
<dbReference type="RefSeq" id="XP_026677022.1">
    <property type="nucleotide sequence ID" value="XM_026821221.1"/>
</dbReference>
<gene>
    <name evidence="20" type="primary">LOC103506067</name>
</gene>
<feature type="transmembrane region" description="Helical" evidence="17">
    <location>
        <begin position="17"/>
        <end position="45"/>
    </location>
</feature>
<proteinExistence type="inferred from homology"/>
<evidence type="ECO:0000256" key="3">
    <source>
        <dbReference type="ARBA" id="ARBA00022543"/>
    </source>
</evidence>
<dbReference type="AlphaFoldDB" id="A0A3Q0ILE8"/>
<feature type="transmembrane region" description="Helical" evidence="17">
    <location>
        <begin position="57"/>
        <end position="82"/>
    </location>
</feature>
<dbReference type="GO" id="GO:0016020">
    <property type="term" value="C:membrane"/>
    <property type="evidence" value="ECO:0007669"/>
    <property type="project" value="UniProtKB-SubCell"/>
</dbReference>
<keyword evidence="12 16" id="KW-0675">Receptor</keyword>
<keyword evidence="14 16" id="KW-0807">Transducer</keyword>
<evidence type="ECO:0000256" key="15">
    <source>
        <dbReference type="ARBA" id="ARBA00023305"/>
    </source>
</evidence>
<evidence type="ECO:0000256" key="4">
    <source>
        <dbReference type="ARBA" id="ARBA00022606"/>
    </source>
</evidence>
<feature type="transmembrane region" description="Helical" evidence="17">
    <location>
        <begin position="136"/>
        <end position="157"/>
    </location>
</feature>
<dbReference type="GeneID" id="103506067"/>
<evidence type="ECO:0000256" key="6">
    <source>
        <dbReference type="ARBA" id="ARBA00022925"/>
    </source>
</evidence>
<name>A0A3Q0ILE8_DIACI</name>
<dbReference type="PaxDb" id="121845-A0A3Q0ILE8"/>
<dbReference type="STRING" id="121845.A0A3Q0ILE8"/>
<evidence type="ECO:0000256" key="2">
    <source>
        <dbReference type="ARBA" id="ARBA00010663"/>
    </source>
</evidence>
<keyword evidence="13" id="KW-0325">Glycoprotein</keyword>
<dbReference type="Gene3D" id="1.20.1070.10">
    <property type="entry name" value="Rhodopsin 7-helix transmembrane proteins"/>
    <property type="match status" value="1"/>
</dbReference>
<evidence type="ECO:0000256" key="13">
    <source>
        <dbReference type="ARBA" id="ARBA00023180"/>
    </source>
</evidence>
<dbReference type="PROSITE" id="PS50262">
    <property type="entry name" value="G_PROTEIN_RECEP_F1_2"/>
    <property type="match status" value="1"/>
</dbReference>
<dbReference type="PROSITE" id="PS00237">
    <property type="entry name" value="G_PROTEIN_RECEP_F1_1"/>
    <property type="match status" value="1"/>
</dbReference>
<evidence type="ECO:0000256" key="11">
    <source>
        <dbReference type="ARBA" id="ARBA00023157"/>
    </source>
</evidence>
<dbReference type="GO" id="GO:0007601">
    <property type="term" value="P:visual perception"/>
    <property type="evidence" value="ECO:0007669"/>
    <property type="project" value="UniProtKB-KW"/>
</dbReference>
<keyword evidence="8" id="KW-0157">Chromophore</keyword>
<dbReference type="FunFam" id="1.20.1070.10:FF:000044">
    <property type="entry name" value="Opsin, ultraviolet-sensitive"/>
    <property type="match status" value="1"/>
</dbReference>
<dbReference type="InterPro" id="IPR001391">
    <property type="entry name" value="Opsin_lateye"/>
</dbReference>
<dbReference type="SUPFAM" id="SSF81321">
    <property type="entry name" value="Family A G protein-coupled receptor-like"/>
    <property type="match status" value="1"/>
</dbReference>
<feature type="transmembrane region" description="Helical" evidence="17">
    <location>
        <begin position="94"/>
        <end position="115"/>
    </location>
</feature>
<comment type="subcellular location">
    <subcellularLocation>
        <location evidence="1">Membrane</location>
        <topology evidence="1">Multi-pass membrane protein</topology>
    </subcellularLocation>
</comment>
<evidence type="ECO:0000313" key="20">
    <source>
        <dbReference type="RefSeq" id="XP_026677022.1"/>
    </source>
</evidence>
<evidence type="ECO:0000256" key="10">
    <source>
        <dbReference type="ARBA" id="ARBA00023136"/>
    </source>
</evidence>
<dbReference type="PRINTS" id="PR00578">
    <property type="entry name" value="OPSINLTRLEYE"/>
</dbReference>
<dbReference type="KEGG" id="dci:103506067"/>
<keyword evidence="11" id="KW-1015">Disulfide bond</keyword>
<dbReference type="Pfam" id="PF00001">
    <property type="entry name" value="7tm_1"/>
    <property type="match status" value="1"/>
</dbReference>
<keyword evidence="7 17" id="KW-1133">Transmembrane helix</keyword>
<evidence type="ECO:0000256" key="5">
    <source>
        <dbReference type="ARBA" id="ARBA00022692"/>
    </source>
</evidence>
<evidence type="ECO:0000256" key="17">
    <source>
        <dbReference type="SAM" id="Phobius"/>
    </source>
</evidence>
<reference evidence="20" key="1">
    <citation type="submission" date="2025-08" db="UniProtKB">
        <authorList>
            <consortium name="RefSeq"/>
        </authorList>
    </citation>
    <scope>IDENTIFICATION</scope>
</reference>
<keyword evidence="6" id="KW-0681">Retinal protein</keyword>
<evidence type="ECO:0000256" key="14">
    <source>
        <dbReference type="ARBA" id="ARBA00023224"/>
    </source>
</evidence>
<feature type="non-terminal residue" evidence="20">
    <location>
        <position position="1"/>
    </location>
</feature>
<feature type="transmembrane region" description="Helical" evidence="17">
    <location>
        <begin position="184"/>
        <end position="207"/>
    </location>
</feature>
<dbReference type="InterPro" id="IPR000276">
    <property type="entry name" value="GPCR_Rhodpsn"/>
</dbReference>
<sequence>VLIYLFHRYQYPPMHPLWYQALGLTMICLGTMSMVGNGIVVYIFLCTKNLRTPSNILVVNLAFSDFCMMFSMAPTMVLNCFYETWTLGPFMCELYGMLGSLFGCTSIWSMVMIAFDRYTVIVKGITAKPMTIGGALLRLMFVWVHALLWTLFPFFGWNRYVPEGNLTACGTDYLTKDWHHRSYLIFYGFFVYFVPLILIIYAYYFIVRAVSVHEKQMREQAKKMNVATLRSGDQSGTSAEIKLAKVALMTISLWFLAWTPYLVILAPFDSACPDISGSTPRRGMFPTTQYKRPTCFGSSIFSKISSLVHSHPKFRQALDKKFPSLVCGTVESDSYGYYKGL</sequence>
<evidence type="ECO:0000256" key="1">
    <source>
        <dbReference type="ARBA" id="ARBA00004141"/>
    </source>
</evidence>
<dbReference type="GO" id="GO:0007602">
    <property type="term" value="P:phototransduction"/>
    <property type="evidence" value="ECO:0007669"/>
    <property type="project" value="UniProtKB-KW"/>
</dbReference>
<evidence type="ECO:0000256" key="8">
    <source>
        <dbReference type="ARBA" id="ARBA00022991"/>
    </source>
</evidence>
<dbReference type="InterPro" id="IPR050125">
    <property type="entry name" value="GPCR_opsins"/>
</dbReference>
<feature type="transmembrane region" description="Helical" evidence="17">
    <location>
        <begin position="246"/>
        <end position="268"/>
    </location>
</feature>
<accession>A0A3Q0ILE8</accession>
<dbReference type="PANTHER" id="PTHR24240">
    <property type="entry name" value="OPSIN"/>
    <property type="match status" value="1"/>
</dbReference>